<organism evidence="1">
    <name type="scientific">hydrocarbon metagenome</name>
    <dbReference type="NCBI Taxonomy" id="938273"/>
    <lineage>
        <taxon>unclassified sequences</taxon>
        <taxon>metagenomes</taxon>
        <taxon>ecological metagenomes</taxon>
    </lineage>
</organism>
<sequence>MDEDLSEVFQLIAEDERRRRYLKEVGDWLIDEYFELHQAS</sequence>
<accession>A0A0W8FB22</accession>
<comment type="caution">
    <text evidence="1">The sequence shown here is derived from an EMBL/GenBank/DDBJ whole genome shotgun (WGS) entry which is preliminary data.</text>
</comment>
<dbReference type="EMBL" id="LNQE01001404">
    <property type="protein sequence ID" value="KUG18042.1"/>
    <property type="molecule type" value="Genomic_DNA"/>
</dbReference>
<evidence type="ECO:0000313" key="1">
    <source>
        <dbReference type="EMBL" id="KUG18042.1"/>
    </source>
</evidence>
<reference evidence="1" key="1">
    <citation type="journal article" date="2015" name="Proc. Natl. Acad. Sci. U.S.A.">
        <title>Networks of energetic and metabolic interactions define dynamics in microbial communities.</title>
        <authorList>
            <person name="Embree M."/>
            <person name="Liu J.K."/>
            <person name="Al-Bassam M.M."/>
            <person name="Zengler K."/>
        </authorList>
    </citation>
    <scope>NUCLEOTIDE SEQUENCE</scope>
</reference>
<protein>
    <submittedName>
        <fullName evidence="1">Uncharacterized protein</fullName>
    </submittedName>
</protein>
<gene>
    <name evidence="1" type="ORF">ASZ90_012226</name>
</gene>
<dbReference type="AlphaFoldDB" id="A0A0W8FB22"/>
<name>A0A0W8FB22_9ZZZZ</name>
<proteinExistence type="predicted"/>